<dbReference type="InterPro" id="IPR043751">
    <property type="entry name" value="DUF5696"/>
</dbReference>
<organism evidence="1 2">
    <name type="scientific">Perspicuibacillus lycopersici</name>
    <dbReference type="NCBI Taxonomy" id="1325689"/>
    <lineage>
        <taxon>Bacteria</taxon>
        <taxon>Bacillati</taxon>
        <taxon>Bacillota</taxon>
        <taxon>Bacilli</taxon>
        <taxon>Bacillales</taxon>
        <taxon>Bacillaceae</taxon>
        <taxon>Perspicuibacillus</taxon>
    </lineage>
</organism>
<keyword evidence="2" id="KW-1185">Reference proteome</keyword>
<reference evidence="1" key="1">
    <citation type="submission" date="2022-10" db="EMBL/GenBank/DDBJ databases">
        <title>Description of Fervidibacillus gen. nov. in the family Fervidibacillaceae fam. nov. with two species, Fervidibacillus albus sp. nov., and Fervidibacillus halotolerans sp. nov., isolated from tidal flat sediments.</title>
        <authorList>
            <person name="Kwon K.K."/>
            <person name="Yang S.-H."/>
        </authorList>
    </citation>
    <scope>NUCLEOTIDE SEQUENCE</scope>
    <source>
        <strain evidence="1">JCM 19140</strain>
    </source>
</reference>
<dbReference type="RefSeq" id="WP_263071861.1">
    <property type="nucleotide sequence ID" value="NZ_JAOUSF010000001.1"/>
</dbReference>
<dbReference type="Proteomes" id="UP001209318">
    <property type="component" value="Unassembled WGS sequence"/>
</dbReference>
<evidence type="ECO:0000313" key="2">
    <source>
        <dbReference type="Proteomes" id="UP001209318"/>
    </source>
</evidence>
<gene>
    <name evidence="1" type="ORF">OEV98_03745</name>
</gene>
<evidence type="ECO:0000313" key="1">
    <source>
        <dbReference type="EMBL" id="MCU9612677.1"/>
    </source>
</evidence>
<dbReference type="Pfam" id="PF18952">
    <property type="entry name" value="DUF5696"/>
    <property type="match status" value="1"/>
</dbReference>
<sequence length="751" mass="84689">MYKKMMVAVILFILPVSLITHYVLGANSNGAEKEEVNSHQSALRYTSAQFTQPEPALKEINQAVSLEGFTKAAESDEMVLYVDEDSLAIKLENKTTGYVWSSGIDNPDNYRLNNTWEQIVQSAITIDYTDRQGKLKTESILTNDSTPEIEFTDNGFTADIFLFQAKLEFQLKVELDGNELVVSIPYESIKEDKYNRLVSMQVYPFLGAAHQDDIQGYMFIPDGSGALIRFEKSKQYSVSPFIGSIYGIDEGVESKIYSDSYVLPAEQVKLPVFGTVHGTEQNGFIGIVEDGDLYGDIVAYPAGATTDFNRVSSQFRYRNDYFQPTSKDKSGIYVYQKDMNPVNVKLRYVFLSNEEADYIGMAKKYQQFLVDSGQLEQQEDKVDVRLEFLGGEKKEGLLWDSVLSMTPISEIPSFVNQLKAQGVDNLSVVYKGWSKGGLTGSLPDKFPFEKSLGNKDDVLNTIVALKHEEVPIYFSTDYTTAFDGASGFSNKDIAKRINSETIAGRVNGVSSYYLSPNQSLQIADDDVPQYQKYGIEYLAIETSGNVLFSDYKDSEVLTREGTKAIYHDLFEKLQKNVGRTALYEPNVYAWKDADKFFDIPMYSSNYMYETDTVPFLQIVLKGYLPYYAPYSNFNSNPEDGLLRMVEYGAYPSFLLTKEPSHLLADTSSSDVYTSEFDIWKEDIINQYASVKNALESVEGATIVDRKILEAGIVEVLYSNGKSIIVNYNNEEYVYNEVHVPEKSYVVVDREG</sequence>
<name>A0AAE3IR57_9BACI</name>
<dbReference type="AlphaFoldDB" id="A0AAE3IR57"/>
<dbReference type="EMBL" id="JAOUSF010000001">
    <property type="protein sequence ID" value="MCU9612677.1"/>
    <property type="molecule type" value="Genomic_DNA"/>
</dbReference>
<accession>A0AAE3IR57</accession>
<protein>
    <submittedName>
        <fullName evidence="1">DUF5696 domain-containing protein</fullName>
    </submittedName>
</protein>
<comment type="caution">
    <text evidence="1">The sequence shown here is derived from an EMBL/GenBank/DDBJ whole genome shotgun (WGS) entry which is preliminary data.</text>
</comment>
<proteinExistence type="predicted"/>